<dbReference type="OrthoDB" id="10940at2157"/>
<dbReference type="SUPFAM" id="SSF51161">
    <property type="entry name" value="Trimeric LpxA-like enzymes"/>
    <property type="match status" value="1"/>
</dbReference>
<reference evidence="13 15" key="2">
    <citation type="journal article" date="2017" name="BMC Genomics">
        <title>Genomic analysis of methanogenic archaea reveals a shift towards energy conservation.</title>
        <authorList>
            <person name="Gilmore S.P."/>
            <person name="Henske J.K."/>
            <person name="Sexton J.A."/>
            <person name="Solomon K.V."/>
            <person name="Seppala S."/>
            <person name="Yoo J.I."/>
            <person name="Huyett L.M."/>
            <person name="Pressman A."/>
            <person name="Cogan J.Z."/>
            <person name="Kivenson V."/>
            <person name="Peng X."/>
            <person name="Tan Y."/>
            <person name="Valentine D.L."/>
            <person name="O'Malley M.A."/>
        </authorList>
    </citation>
    <scope>NUCLEOTIDE SEQUENCE [LARGE SCALE GENOMIC DNA]</scope>
    <source>
        <strain evidence="13 15">1R-7</strain>
    </source>
</reference>
<dbReference type="Proteomes" id="UP000246004">
    <property type="component" value="Unassembled WGS sequence"/>
</dbReference>
<comment type="subcellular location">
    <subcellularLocation>
        <location evidence="1">Cytoplasm</location>
    </subcellularLocation>
</comment>
<dbReference type="Gene3D" id="2.160.10.10">
    <property type="entry name" value="Hexapeptide repeat proteins"/>
    <property type="match status" value="1"/>
</dbReference>
<evidence type="ECO:0000256" key="4">
    <source>
        <dbReference type="ARBA" id="ARBA00013266"/>
    </source>
</evidence>
<evidence type="ECO:0000256" key="11">
    <source>
        <dbReference type="ARBA" id="ARBA00023315"/>
    </source>
</evidence>
<dbReference type="InterPro" id="IPR005881">
    <property type="entry name" value="Ser_O-AcTrfase"/>
</dbReference>
<dbReference type="EC" id="2.3.1.30" evidence="4"/>
<dbReference type="InterPro" id="IPR001451">
    <property type="entry name" value="Hexapep"/>
</dbReference>
<keyword evidence="8 13" id="KW-0808">Transferase</keyword>
<dbReference type="EMBL" id="LMVN01000002">
    <property type="protein sequence ID" value="PAV08129.1"/>
    <property type="molecule type" value="Genomic_DNA"/>
</dbReference>
<keyword evidence="11 14" id="KW-0012">Acyltransferase</keyword>
<dbReference type="FunFam" id="1.10.3130.10:FF:000003">
    <property type="entry name" value="Serine acetyltransferase"/>
    <property type="match status" value="1"/>
</dbReference>
<dbReference type="FunFam" id="2.160.10.10:FF:000007">
    <property type="entry name" value="Serine acetyltransferase"/>
    <property type="match status" value="1"/>
</dbReference>
<organism evidence="13 15">
    <name type="scientific">Methanosphaera cuniculi</name>
    <dbReference type="NCBI Taxonomy" id="1077256"/>
    <lineage>
        <taxon>Archaea</taxon>
        <taxon>Methanobacteriati</taxon>
        <taxon>Methanobacteriota</taxon>
        <taxon>Methanomada group</taxon>
        <taxon>Methanobacteria</taxon>
        <taxon>Methanobacteriales</taxon>
        <taxon>Methanobacteriaceae</taxon>
        <taxon>Methanosphaera</taxon>
    </lineage>
</organism>
<dbReference type="GO" id="GO:0006535">
    <property type="term" value="P:cysteine biosynthetic process from serine"/>
    <property type="evidence" value="ECO:0007669"/>
    <property type="project" value="InterPro"/>
</dbReference>
<dbReference type="CDD" id="cd03354">
    <property type="entry name" value="LbH_SAT"/>
    <property type="match status" value="1"/>
</dbReference>
<evidence type="ECO:0000256" key="12">
    <source>
        <dbReference type="ARBA" id="ARBA00049486"/>
    </source>
</evidence>
<dbReference type="NCBIfam" id="TIGR01172">
    <property type="entry name" value="cysE"/>
    <property type="match status" value="1"/>
</dbReference>
<dbReference type="Pfam" id="PF00132">
    <property type="entry name" value="Hexapep"/>
    <property type="match status" value="1"/>
</dbReference>
<evidence type="ECO:0000256" key="9">
    <source>
        <dbReference type="ARBA" id="ARBA00022737"/>
    </source>
</evidence>
<evidence type="ECO:0000313" key="14">
    <source>
        <dbReference type="EMBL" id="PWL07766.1"/>
    </source>
</evidence>
<reference evidence="14 16" key="1">
    <citation type="submission" date="2016-04" db="EMBL/GenBank/DDBJ databases">
        <title>Genome sequence of Methanosphaera cuniculi DSM 4103.</title>
        <authorList>
            <person name="Poehlein A."/>
            <person name="Seedorf H."/>
            <person name="Daniel R."/>
        </authorList>
    </citation>
    <scope>NUCLEOTIDE SEQUENCE [LARGE SCALE GENOMIC DNA]</scope>
    <source>
        <strain evidence="14 16">DSM 4103</strain>
    </source>
</reference>
<dbReference type="InterPro" id="IPR011004">
    <property type="entry name" value="Trimer_LpxA-like_sf"/>
</dbReference>
<evidence type="ECO:0000256" key="7">
    <source>
        <dbReference type="ARBA" id="ARBA00022605"/>
    </source>
</evidence>
<comment type="caution">
    <text evidence="13">The sequence shown here is derived from an EMBL/GenBank/DDBJ whole genome shotgun (WGS) entry which is preliminary data.</text>
</comment>
<dbReference type="InterPro" id="IPR042122">
    <property type="entry name" value="Ser_AcTrfase_N_sf"/>
</dbReference>
<evidence type="ECO:0000256" key="10">
    <source>
        <dbReference type="ARBA" id="ARBA00023192"/>
    </source>
</evidence>
<dbReference type="PANTHER" id="PTHR42811">
    <property type="entry name" value="SERINE ACETYLTRANSFERASE"/>
    <property type="match status" value="1"/>
</dbReference>
<dbReference type="NCBIfam" id="NF041874">
    <property type="entry name" value="EPS_EpsC"/>
    <property type="match status" value="1"/>
</dbReference>
<proteinExistence type="inferred from homology"/>
<evidence type="ECO:0000256" key="1">
    <source>
        <dbReference type="ARBA" id="ARBA00004496"/>
    </source>
</evidence>
<accession>A0A2A2HFC1</accession>
<dbReference type="Proteomes" id="UP000217528">
    <property type="component" value="Unassembled WGS sequence"/>
</dbReference>
<keyword evidence="15" id="KW-1185">Reference proteome</keyword>
<evidence type="ECO:0000256" key="5">
    <source>
        <dbReference type="ARBA" id="ARBA00018522"/>
    </source>
</evidence>
<gene>
    <name evidence="14" type="primary">cysE</name>
    <name evidence="13" type="ORF">ASJ82_01290</name>
    <name evidence="14" type="ORF">MSCUN_12970</name>
</gene>
<keyword evidence="7" id="KW-0028">Amino-acid biosynthesis</keyword>
<comment type="similarity">
    <text evidence="3">Belongs to the transferase hexapeptide repeat family.</text>
</comment>
<evidence type="ECO:0000256" key="6">
    <source>
        <dbReference type="ARBA" id="ARBA00022490"/>
    </source>
</evidence>
<evidence type="ECO:0000313" key="16">
    <source>
        <dbReference type="Proteomes" id="UP000246004"/>
    </source>
</evidence>
<dbReference type="InterPro" id="IPR053376">
    <property type="entry name" value="Serine_acetyltransferase"/>
</dbReference>
<keyword evidence="6" id="KW-0963">Cytoplasm</keyword>
<keyword evidence="10" id="KW-0198">Cysteine biosynthesis</keyword>
<dbReference type="EMBL" id="LWMS01000044">
    <property type="protein sequence ID" value="PWL07766.1"/>
    <property type="molecule type" value="Genomic_DNA"/>
</dbReference>
<keyword evidence="9" id="KW-0677">Repeat</keyword>
<comment type="catalytic activity">
    <reaction evidence="12">
        <text>L-serine + acetyl-CoA = O-acetyl-L-serine + CoA</text>
        <dbReference type="Rhea" id="RHEA:24560"/>
        <dbReference type="ChEBI" id="CHEBI:33384"/>
        <dbReference type="ChEBI" id="CHEBI:57287"/>
        <dbReference type="ChEBI" id="CHEBI:57288"/>
        <dbReference type="ChEBI" id="CHEBI:58340"/>
        <dbReference type="EC" id="2.3.1.30"/>
    </reaction>
</comment>
<dbReference type="AlphaFoldDB" id="A0A2A2HFC1"/>
<evidence type="ECO:0000256" key="2">
    <source>
        <dbReference type="ARBA" id="ARBA00004876"/>
    </source>
</evidence>
<dbReference type="Gene3D" id="1.10.3130.10">
    <property type="entry name" value="serine acetyltransferase, domain 1"/>
    <property type="match status" value="1"/>
</dbReference>
<evidence type="ECO:0000313" key="13">
    <source>
        <dbReference type="EMBL" id="PAV08129.1"/>
    </source>
</evidence>
<sequence>MFEGIREDIQTVFSNDPAAKSTVEVILCYPGLHAIWFHKIAHWFWVRGHKLAGRFISHINRFFTGIEIHPGATIGRRFFIDHGMGVVIGETTIVGDDVLLYKGVVLGGTSLENKKRHPTIGNNVVVGTNAIVLGDIEIGENCKIGAGSVVTKPAPPNSTIVGIPGKTLESLRKDKNNNHDLEHGKIPDPITDILTTLILRQEKLEKVVFDDEEDEVKKTSVAYKELRDLKQATIKKIKREDIKK</sequence>
<name>A0A2A2HFC1_9EURY</name>
<evidence type="ECO:0000256" key="3">
    <source>
        <dbReference type="ARBA" id="ARBA00007274"/>
    </source>
</evidence>
<comment type="pathway">
    <text evidence="2">Amino-acid biosynthesis; L-cysteine biosynthesis; L-cysteine from L-serine: step 1/2.</text>
</comment>
<evidence type="ECO:0000313" key="15">
    <source>
        <dbReference type="Proteomes" id="UP000217528"/>
    </source>
</evidence>
<dbReference type="PIRSF" id="PIRSF000441">
    <property type="entry name" value="CysE"/>
    <property type="match status" value="1"/>
</dbReference>
<protein>
    <recommendedName>
        <fullName evidence="5">Serine acetyltransferase</fullName>
        <ecNumber evidence="4">2.3.1.30</ecNumber>
    </recommendedName>
</protein>
<dbReference type="GO" id="GO:0009001">
    <property type="term" value="F:serine O-acetyltransferase activity"/>
    <property type="evidence" value="ECO:0007669"/>
    <property type="project" value="UniProtKB-EC"/>
</dbReference>
<dbReference type="RefSeq" id="WP_180738327.1">
    <property type="nucleotide sequence ID" value="NZ_LMVN01000002.1"/>
</dbReference>
<dbReference type="InterPro" id="IPR045304">
    <property type="entry name" value="LbH_SAT"/>
</dbReference>
<dbReference type="GO" id="GO:0005737">
    <property type="term" value="C:cytoplasm"/>
    <property type="evidence" value="ECO:0007669"/>
    <property type="project" value="UniProtKB-SubCell"/>
</dbReference>
<evidence type="ECO:0000256" key="8">
    <source>
        <dbReference type="ARBA" id="ARBA00022679"/>
    </source>
</evidence>